<dbReference type="Pfam" id="PF08564">
    <property type="entry name" value="CDC37_C"/>
    <property type="match status" value="1"/>
</dbReference>
<dbReference type="Pfam" id="PF08565">
    <property type="entry name" value="CDC37_M"/>
    <property type="match status" value="1"/>
</dbReference>
<dbReference type="GO" id="GO:0031072">
    <property type="term" value="F:heat shock protein binding"/>
    <property type="evidence" value="ECO:0007669"/>
    <property type="project" value="TreeGrafter"/>
</dbReference>
<reference evidence="11 12" key="2">
    <citation type="submission" date="2018-11" db="EMBL/GenBank/DDBJ databases">
        <authorList>
            <consortium name="Pathogen Informatics"/>
        </authorList>
    </citation>
    <scope>NUCLEOTIDE SEQUENCE [LARGE SCALE GENOMIC DNA]</scope>
</reference>
<feature type="compositionally biased region" description="Basic and acidic residues" evidence="7">
    <location>
        <begin position="274"/>
        <end position="286"/>
    </location>
</feature>
<feature type="domain" description="Cdc37 C-terminal" evidence="8">
    <location>
        <begin position="288"/>
        <end position="383"/>
    </location>
</feature>
<comment type="subcellular location">
    <subcellularLocation>
        <location evidence="1">Cytoplasm</location>
    </subcellularLocation>
</comment>
<dbReference type="AlphaFoldDB" id="A0A183IMN0"/>
<feature type="region of interest" description="Disordered" evidence="7">
    <location>
        <begin position="1"/>
        <end position="26"/>
    </location>
</feature>
<dbReference type="Gene3D" id="1.20.58.610">
    <property type="entry name" value="Cdc37, Hsp90 binding domain"/>
    <property type="match status" value="1"/>
</dbReference>
<dbReference type="GO" id="GO:0006457">
    <property type="term" value="P:protein folding"/>
    <property type="evidence" value="ECO:0007669"/>
    <property type="project" value="TreeGrafter"/>
</dbReference>
<feature type="region of interest" description="Disordered" evidence="7">
    <location>
        <begin position="349"/>
        <end position="399"/>
    </location>
</feature>
<dbReference type="PANTHER" id="PTHR12800">
    <property type="entry name" value="CDC37-RELATED"/>
    <property type="match status" value="1"/>
</dbReference>
<evidence type="ECO:0000256" key="5">
    <source>
        <dbReference type="ARBA" id="ARBA00031396"/>
    </source>
</evidence>
<dbReference type="GO" id="GO:0050821">
    <property type="term" value="P:protein stabilization"/>
    <property type="evidence" value="ECO:0007669"/>
    <property type="project" value="TreeGrafter"/>
</dbReference>
<evidence type="ECO:0000256" key="6">
    <source>
        <dbReference type="SAM" id="Coils"/>
    </source>
</evidence>
<evidence type="ECO:0000313" key="12">
    <source>
        <dbReference type="Proteomes" id="UP000270296"/>
    </source>
</evidence>
<dbReference type="SMART" id="SM01071">
    <property type="entry name" value="CDC37_N"/>
    <property type="match status" value="1"/>
</dbReference>
<dbReference type="Gene3D" id="6.10.140.250">
    <property type="match status" value="1"/>
</dbReference>
<dbReference type="SUPFAM" id="SSF101391">
    <property type="entry name" value="Hsp90 co-chaperone CDC37"/>
    <property type="match status" value="1"/>
</dbReference>
<dbReference type="WBParaSite" id="SBAD_0000507501-mRNA-1">
    <property type="protein sequence ID" value="SBAD_0000507501-mRNA-1"/>
    <property type="gene ID" value="SBAD_0000507501"/>
</dbReference>
<feature type="coiled-coil region" evidence="6">
    <location>
        <begin position="41"/>
        <end position="109"/>
    </location>
</feature>
<evidence type="ECO:0000256" key="4">
    <source>
        <dbReference type="ARBA" id="ARBA00023186"/>
    </source>
</evidence>
<evidence type="ECO:0000313" key="13">
    <source>
        <dbReference type="WBParaSite" id="SBAD_0000507501-mRNA-1"/>
    </source>
</evidence>
<feature type="region of interest" description="Disordered" evidence="7">
    <location>
        <begin position="274"/>
        <end position="295"/>
    </location>
</feature>
<dbReference type="InterPro" id="IPR004918">
    <property type="entry name" value="Cdc37"/>
</dbReference>
<dbReference type="Pfam" id="PF03234">
    <property type="entry name" value="CDC37_N"/>
    <property type="match status" value="1"/>
</dbReference>
<comment type="similarity">
    <text evidence="2">Belongs to the CDC37 family.</text>
</comment>
<feature type="domain" description="Cdc37 N-terminal" evidence="10">
    <location>
        <begin position="2"/>
        <end position="125"/>
    </location>
</feature>
<dbReference type="OrthoDB" id="440202at2759"/>
<dbReference type="Proteomes" id="UP000270296">
    <property type="component" value="Unassembled WGS sequence"/>
</dbReference>
<evidence type="ECO:0000313" key="11">
    <source>
        <dbReference type="EMBL" id="VDP05626.1"/>
    </source>
</evidence>
<sequence>MPVDYSKWKDIEISDDEDDTHPNIDTPSLFRWRHQARLERMAELQKIKKEAVQKLTDYQQKMNDIKKKIADSSTSDAERMRLEAEMKEIENQEVEWRKKEEEIEKKERLQPWNVDTISRDGFSKSRINKVQPLPKEENLTEEEKEEKMRKFVEENRSLIKQYGMLQRSEDTKQFLLEHPHLCSEHTANCLVIDCLNYEIEGKHELMEHVAHQLVIMQYLLELATQLNVDPKASQLISSFFSKLKKADKPYHDMFEDELNSFKSRVVARAKQKLEQATHEYEEEEKKKRLGPGGLDPVEVFESLPPQMKECFEKQDIEQLKQVALLIPPEEFEYHFKRCIDSGLWVPDAKKAEQEQPTTSAATDPQTPTPSAAEDSTGKEEAEDGCSLRQRKGASNSPEK</sequence>
<feature type="domain" description="Cdc37 Hsp90 binding" evidence="9">
    <location>
        <begin position="118"/>
        <end position="284"/>
    </location>
</feature>
<keyword evidence="6" id="KW-0175">Coiled coil</keyword>
<evidence type="ECO:0000259" key="9">
    <source>
        <dbReference type="SMART" id="SM01070"/>
    </source>
</evidence>
<dbReference type="InterPro" id="IPR013855">
    <property type="entry name" value="Cdc37_N_dom"/>
</dbReference>
<dbReference type="GO" id="GO:0005737">
    <property type="term" value="C:cytoplasm"/>
    <property type="evidence" value="ECO:0007669"/>
    <property type="project" value="UniProtKB-SubCell"/>
</dbReference>
<gene>
    <name evidence="11" type="ORF">SBAD_LOCUS4876</name>
</gene>
<dbReference type="InterPro" id="IPR038189">
    <property type="entry name" value="Cdc37_Hsp90-bd_sf"/>
</dbReference>
<dbReference type="InterPro" id="IPR013874">
    <property type="entry name" value="Cdc37_Hsp90-bd"/>
</dbReference>
<dbReference type="GO" id="GO:0051082">
    <property type="term" value="F:unfolded protein binding"/>
    <property type="evidence" value="ECO:0007669"/>
    <property type="project" value="TreeGrafter"/>
</dbReference>
<evidence type="ECO:0000259" key="10">
    <source>
        <dbReference type="SMART" id="SM01071"/>
    </source>
</evidence>
<dbReference type="SMART" id="SM01069">
    <property type="entry name" value="CDC37_C"/>
    <property type="match status" value="1"/>
</dbReference>
<keyword evidence="4" id="KW-0143">Chaperone</keyword>
<feature type="compositionally biased region" description="Polar residues" evidence="7">
    <location>
        <begin position="354"/>
        <end position="369"/>
    </location>
</feature>
<evidence type="ECO:0000256" key="1">
    <source>
        <dbReference type="ARBA" id="ARBA00004496"/>
    </source>
</evidence>
<evidence type="ECO:0000256" key="7">
    <source>
        <dbReference type="SAM" id="MobiDB-lite"/>
    </source>
</evidence>
<evidence type="ECO:0000256" key="2">
    <source>
        <dbReference type="ARBA" id="ARBA00006222"/>
    </source>
</evidence>
<dbReference type="SMART" id="SM01070">
    <property type="entry name" value="CDC37_M"/>
    <property type="match status" value="1"/>
</dbReference>
<name>A0A183IMN0_9BILA</name>
<keyword evidence="3" id="KW-0963">Cytoplasm</keyword>
<evidence type="ECO:0000259" key="8">
    <source>
        <dbReference type="SMART" id="SM01069"/>
    </source>
</evidence>
<feature type="compositionally biased region" description="Basic and acidic residues" evidence="7">
    <location>
        <begin position="1"/>
        <end position="12"/>
    </location>
</feature>
<proteinExistence type="inferred from homology"/>
<dbReference type="InterPro" id="IPR013873">
    <property type="entry name" value="Cdc37_C"/>
</dbReference>
<protein>
    <recommendedName>
        <fullName evidence="5">Hsp90 chaperone protein kinase-targeting subunit</fullName>
    </recommendedName>
</protein>
<reference evidence="13" key="1">
    <citation type="submission" date="2016-06" db="UniProtKB">
        <authorList>
            <consortium name="WormBaseParasite"/>
        </authorList>
    </citation>
    <scope>IDENTIFICATION</scope>
</reference>
<organism evidence="13">
    <name type="scientific">Soboliphyme baturini</name>
    <dbReference type="NCBI Taxonomy" id="241478"/>
    <lineage>
        <taxon>Eukaryota</taxon>
        <taxon>Metazoa</taxon>
        <taxon>Ecdysozoa</taxon>
        <taxon>Nematoda</taxon>
        <taxon>Enoplea</taxon>
        <taxon>Dorylaimia</taxon>
        <taxon>Dioctophymatida</taxon>
        <taxon>Dioctophymatoidea</taxon>
        <taxon>Soboliphymatidae</taxon>
        <taxon>Soboliphyme</taxon>
    </lineage>
</organism>
<dbReference type="PANTHER" id="PTHR12800:SF4">
    <property type="entry name" value="HSP90 CO-CHAPERONE CDC37"/>
    <property type="match status" value="1"/>
</dbReference>
<dbReference type="EMBL" id="UZAM01008607">
    <property type="protein sequence ID" value="VDP05626.1"/>
    <property type="molecule type" value="Genomic_DNA"/>
</dbReference>
<keyword evidence="12" id="KW-1185">Reference proteome</keyword>
<dbReference type="FunFam" id="1.20.58.610:FF:000001">
    <property type="entry name" value="Hsp90 co-chaperone Cdc37-like 1"/>
    <property type="match status" value="1"/>
</dbReference>
<dbReference type="GO" id="GO:0019901">
    <property type="term" value="F:protein kinase binding"/>
    <property type="evidence" value="ECO:0007669"/>
    <property type="project" value="InterPro"/>
</dbReference>
<dbReference type="GO" id="GO:0051087">
    <property type="term" value="F:protein-folding chaperone binding"/>
    <property type="evidence" value="ECO:0007669"/>
    <property type="project" value="TreeGrafter"/>
</dbReference>
<accession>A0A183IMN0</accession>
<evidence type="ECO:0000256" key="3">
    <source>
        <dbReference type="ARBA" id="ARBA00022490"/>
    </source>
</evidence>